<feature type="binding site" evidence="7">
    <location>
        <position position="197"/>
    </location>
    <ligand>
        <name>S-adenosyl-L-methionine</name>
        <dbReference type="ChEBI" id="CHEBI:59789"/>
    </ligand>
</feature>
<dbReference type="GO" id="GO:0032259">
    <property type="term" value="P:methylation"/>
    <property type="evidence" value="ECO:0007669"/>
    <property type="project" value="UniProtKB-KW"/>
</dbReference>
<dbReference type="InterPro" id="IPR002052">
    <property type="entry name" value="DNA_methylase_N6_adenine_CS"/>
</dbReference>
<evidence type="ECO:0000256" key="7">
    <source>
        <dbReference type="PIRSR" id="PIRSR000398-1"/>
    </source>
</evidence>
<gene>
    <name evidence="9" type="ORF">FZC76_07760</name>
</gene>
<dbReference type="GO" id="GO:0009007">
    <property type="term" value="F:site-specific DNA-methyltransferase (adenine-specific) activity"/>
    <property type="evidence" value="ECO:0007669"/>
    <property type="project" value="UniProtKB-UniRule"/>
</dbReference>
<keyword evidence="3 8" id="KW-0489">Methyltransferase</keyword>
<reference evidence="9 10" key="1">
    <citation type="submission" date="2019-08" db="EMBL/GenBank/DDBJ databases">
        <title>Bacillus genomes from the desert of Cuatro Cienegas, Coahuila.</title>
        <authorList>
            <person name="Olmedo-Alvarez G."/>
        </authorList>
    </citation>
    <scope>NUCLEOTIDE SEQUENCE [LARGE SCALE GENOMIC DNA]</scope>
    <source>
        <strain evidence="9 10">CH28_1T</strain>
    </source>
</reference>
<protein>
    <recommendedName>
        <fullName evidence="2 8">Site-specific DNA-methyltransferase (adenine-specific)</fullName>
        <ecNumber evidence="2 8">2.1.1.72</ecNumber>
    </recommendedName>
</protein>
<sequence length="292" mass="33751">MALNKISSPPQLLKWVGNKHKFAEEIVSHMPDEINTYYEPFMGSGAVLGTLASMNQNSLFQKYKKAVGSDILPFLIGVFEYVKNDPQTLIQHYRDCITNYEENRVENYLEIRERFNQNFNPLDFAVISRTCYSGIIRFRKADGYMSTPIGPHKPISPESFASRVMVWNELVKDVEFVNKDFREVMKNAKEGDLVYCDPPYTHSQGILYGAQAFKIEELWEAIEGCKQRGAKVMLSINGKRRSKSEDISVEFPEDLFERKLYVNCGISMVNRLQRAGKAMENEEVHDRLLFTW</sequence>
<dbReference type="Pfam" id="PF02086">
    <property type="entry name" value="MethyltransfD12"/>
    <property type="match status" value="1"/>
</dbReference>
<dbReference type="OrthoDB" id="9805629at2"/>
<dbReference type="PRINTS" id="PR00505">
    <property type="entry name" value="D12N6MTFRASE"/>
</dbReference>
<evidence type="ECO:0000256" key="2">
    <source>
        <dbReference type="ARBA" id="ARBA00011900"/>
    </source>
</evidence>
<dbReference type="InterPro" id="IPR012327">
    <property type="entry name" value="MeTrfase_D12"/>
</dbReference>
<dbReference type="InterPro" id="IPR029063">
    <property type="entry name" value="SAM-dependent_MTases_sf"/>
</dbReference>
<dbReference type="RefSeq" id="WP_148987678.1">
    <property type="nucleotide sequence ID" value="NZ_VTEV01000003.1"/>
</dbReference>
<comment type="similarity">
    <text evidence="1 8">Belongs to the N(4)/N(6)-methyltransferase family.</text>
</comment>
<comment type="catalytic activity">
    <reaction evidence="6 8">
        <text>a 2'-deoxyadenosine in DNA + S-adenosyl-L-methionine = an N(6)-methyl-2'-deoxyadenosine in DNA + S-adenosyl-L-homocysteine + H(+)</text>
        <dbReference type="Rhea" id="RHEA:15197"/>
        <dbReference type="Rhea" id="RHEA-COMP:12418"/>
        <dbReference type="Rhea" id="RHEA-COMP:12419"/>
        <dbReference type="ChEBI" id="CHEBI:15378"/>
        <dbReference type="ChEBI" id="CHEBI:57856"/>
        <dbReference type="ChEBI" id="CHEBI:59789"/>
        <dbReference type="ChEBI" id="CHEBI:90615"/>
        <dbReference type="ChEBI" id="CHEBI:90616"/>
        <dbReference type="EC" id="2.1.1.72"/>
    </reaction>
</comment>
<evidence type="ECO:0000313" key="10">
    <source>
        <dbReference type="Proteomes" id="UP000322524"/>
    </source>
</evidence>
<dbReference type="PIRSF" id="PIRSF000398">
    <property type="entry name" value="M_m6A_EcoRV"/>
    <property type="match status" value="1"/>
</dbReference>
<dbReference type="InterPro" id="IPR012263">
    <property type="entry name" value="M_m6A_EcoRV"/>
</dbReference>
<dbReference type="SUPFAM" id="SSF53335">
    <property type="entry name" value="S-adenosyl-L-methionine-dependent methyltransferases"/>
    <property type="match status" value="1"/>
</dbReference>
<dbReference type="GO" id="GO:0009307">
    <property type="term" value="P:DNA restriction-modification system"/>
    <property type="evidence" value="ECO:0007669"/>
    <property type="project" value="InterPro"/>
</dbReference>
<dbReference type="EC" id="2.1.1.72" evidence="2 8"/>
<dbReference type="Gene3D" id="3.40.50.150">
    <property type="entry name" value="Vaccinia Virus protein VP39"/>
    <property type="match status" value="1"/>
</dbReference>
<keyword evidence="4 8" id="KW-0808">Transferase</keyword>
<dbReference type="Proteomes" id="UP000322524">
    <property type="component" value="Unassembled WGS sequence"/>
</dbReference>
<evidence type="ECO:0000313" key="9">
    <source>
        <dbReference type="EMBL" id="TYS68825.1"/>
    </source>
</evidence>
<feature type="binding site" evidence="7">
    <location>
        <position position="15"/>
    </location>
    <ligand>
        <name>S-adenosyl-L-methionine</name>
        <dbReference type="ChEBI" id="CHEBI:59789"/>
    </ligand>
</feature>
<evidence type="ECO:0000256" key="6">
    <source>
        <dbReference type="ARBA" id="ARBA00047942"/>
    </source>
</evidence>
<evidence type="ECO:0000256" key="4">
    <source>
        <dbReference type="ARBA" id="ARBA00022679"/>
    </source>
</evidence>
<dbReference type="InterPro" id="IPR023095">
    <property type="entry name" value="Ade_MeTrfase_dom_2"/>
</dbReference>
<dbReference type="EMBL" id="VTEV01000003">
    <property type="protein sequence ID" value="TYS68825.1"/>
    <property type="molecule type" value="Genomic_DNA"/>
</dbReference>
<comment type="caution">
    <text evidence="9">The sequence shown here is derived from an EMBL/GenBank/DDBJ whole genome shotgun (WGS) entry which is preliminary data.</text>
</comment>
<dbReference type="Gene3D" id="1.10.1020.10">
    <property type="entry name" value="Adenine-specific Methyltransferase, Domain 2"/>
    <property type="match status" value="1"/>
</dbReference>
<accession>A0A5D4T083</accession>
<evidence type="ECO:0000256" key="1">
    <source>
        <dbReference type="ARBA" id="ARBA00006594"/>
    </source>
</evidence>
<feature type="binding site" evidence="7">
    <location>
        <position position="19"/>
    </location>
    <ligand>
        <name>S-adenosyl-L-methionine</name>
        <dbReference type="ChEBI" id="CHEBI:59789"/>
    </ligand>
</feature>
<dbReference type="GO" id="GO:0043565">
    <property type="term" value="F:sequence-specific DNA binding"/>
    <property type="evidence" value="ECO:0007669"/>
    <property type="project" value="TreeGrafter"/>
</dbReference>
<dbReference type="NCBIfam" id="TIGR00571">
    <property type="entry name" value="dam"/>
    <property type="match status" value="1"/>
</dbReference>
<proteinExistence type="inferred from homology"/>
<feature type="binding site" evidence="7">
    <location>
        <position position="70"/>
    </location>
    <ligand>
        <name>S-adenosyl-L-methionine</name>
        <dbReference type="ChEBI" id="CHEBI:59789"/>
    </ligand>
</feature>
<evidence type="ECO:0000256" key="5">
    <source>
        <dbReference type="ARBA" id="ARBA00022691"/>
    </source>
</evidence>
<evidence type="ECO:0000256" key="3">
    <source>
        <dbReference type="ARBA" id="ARBA00022603"/>
    </source>
</evidence>
<organism evidence="9 10">
    <name type="scientific">Sutcliffiella horikoshii</name>
    <dbReference type="NCBI Taxonomy" id="79883"/>
    <lineage>
        <taxon>Bacteria</taxon>
        <taxon>Bacillati</taxon>
        <taxon>Bacillota</taxon>
        <taxon>Bacilli</taxon>
        <taxon>Bacillales</taxon>
        <taxon>Bacillaceae</taxon>
        <taxon>Sutcliffiella</taxon>
    </lineage>
</organism>
<dbReference type="GO" id="GO:1904047">
    <property type="term" value="F:S-adenosyl-L-methionine binding"/>
    <property type="evidence" value="ECO:0007669"/>
    <property type="project" value="TreeGrafter"/>
</dbReference>
<evidence type="ECO:0000256" key="8">
    <source>
        <dbReference type="RuleBase" id="RU361257"/>
    </source>
</evidence>
<dbReference type="PROSITE" id="PS00092">
    <property type="entry name" value="N6_MTASE"/>
    <property type="match status" value="1"/>
</dbReference>
<dbReference type="GO" id="GO:0006298">
    <property type="term" value="P:mismatch repair"/>
    <property type="evidence" value="ECO:0007669"/>
    <property type="project" value="TreeGrafter"/>
</dbReference>
<name>A0A5D4T083_9BACI</name>
<dbReference type="AlphaFoldDB" id="A0A5D4T083"/>
<dbReference type="PANTHER" id="PTHR30481:SF3">
    <property type="entry name" value="DNA ADENINE METHYLASE"/>
    <property type="match status" value="1"/>
</dbReference>
<keyword evidence="5 8" id="KW-0949">S-adenosyl-L-methionine</keyword>
<dbReference type="PANTHER" id="PTHR30481">
    <property type="entry name" value="DNA ADENINE METHYLASE"/>
    <property type="match status" value="1"/>
</dbReference>